<dbReference type="KEGG" id="ahm:TL08_09310"/>
<evidence type="ECO:0000256" key="1">
    <source>
        <dbReference type="ARBA" id="ARBA00010792"/>
    </source>
</evidence>
<feature type="transmembrane region" description="Helical" evidence="2">
    <location>
        <begin position="12"/>
        <end position="35"/>
    </location>
</feature>
<dbReference type="InterPro" id="IPR032816">
    <property type="entry name" value="VTT_dom"/>
</dbReference>
<keyword evidence="2" id="KW-1133">Transmembrane helix</keyword>
<evidence type="ECO:0000313" key="5">
    <source>
        <dbReference type="Proteomes" id="UP000095210"/>
    </source>
</evidence>
<feature type="transmembrane region" description="Helical" evidence="2">
    <location>
        <begin position="143"/>
        <end position="160"/>
    </location>
</feature>
<reference evidence="5" key="1">
    <citation type="submission" date="2016-03" db="EMBL/GenBank/DDBJ databases">
        <title>Complete genome sequence of the type strain Actinoalloteichus hymeniacidonis DSM 45092.</title>
        <authorList>
            <person name="Schaffert L."/>
            <person name="Albersmeier A."/>
            <person name="Winkler A."/>
            <person name="Kalinowski J."/>
            <person name="Zotchev S."/>
            <person name="Ruckert C."/>
        </authorList>
    </citation>
    <scope>NUCLEOTIDE SEQUENCE [LARGE SCALE GENOMIC DNA]</scope>
    <source>
        <strain evidence="5">HPA177(T) (DSM 45092(T))</strain>
    </source>
</reference>
<dbReference type="Proteomes" id="UP000095210">
    <property type="component" value="Chromosome"/>
</dbReference>
<accession>A0AAC9HNR0</accession>
<keyword evidence="2" id="KW-0472">Membrane</keyword>
<keyword evidence="5" id="KW-1185">Reference proteome</keyword>
<proteinExistence type="inferred from homology"/>
<organism evidence="4 5">
    <name type="scientific">Actinoalloteichus hymeniacidonis</name>
    <dbReference type="NCBI Taxonomy" id="340345"/>
    <lineage>
        <taxon>Bacteria</taxon>
        <taxon>Bacillati</taxon>
        <taxon>Actinomycetota</taxon>
        <taxon>Actinomycetes</taxon>
        <taxon>Pseudonocardiales</taxon>
        <taxon>Pseudonocardiaceae</taxon>
        <taxon>Actinoalloteichus</taxon>
    </lineage>
</organism>
<evidence type="ECO:0000256" key="2">
    <source>
        <dbReference type="SAM" id="Phobius"/>
    </source>
</evidence>
<dbReference type="EMBL" id="CP014859">
    <property type="protein sequence ID" value="AOS62677.1"/>
    <property type="molecule type" value="Genomic_DNA"/>
</dbReference>
<comment type="similarity">
    <text evidence="1">Belongs to the DedA family.</text>
</comment>
<dbReference type="AlphaFoldDB" id="A0AAC9HNR0"/>
<feature type="transmembrane region" description="Helical" evidence="2">
    <location>
        <begin position="42"/>
        <end position="63"/>
    </location>
</feature>
<evidence type="ECO:0000259" key="3">
    <source>
        <dbReference type="Pfam" id="PF09335"/>
    </source>
</evidence>
<feature type="transmembrane region" description="Helical" evidence="2">
    <location>
        <begin position="111"/>
        <end position="131"/>
    </location>
</feature>
<sequence length="161" mass="17600">MLSWLSIMSAAFGVSVLSAVLPLISIELFIVALMLNKPETSWWQLALVVASGQILGKLLYYFVGRGTVGLPKFLHREKKPSGRWARRLDGFRSACHDRPVWTTGVLLTSSFVSLPPFVAVSVVAGVARVPLRLFIATGLAGRFVRFSLVASVPGVLGAWWF</sequence>
<feature type="domain" description="VTT" evidence="3">
    <location>
        <begin position="36"/>
        <end position="150"/>
    </location>
</feature>
<keyword evidence="2" id="KW-0812">Transmembrane</keyword>
<evidence type="ECO:0000313" key="4">
    <source>
        <dbReference type="EMBL" id="AOS62677.1"/>
    </source>
</evidence>
<protein>
    <submittedName>
        <fullName evidence="4">Membrane protein</fullName>
    </submittedName>
</protein>
<name>A0AAC9HNR0_9PSEU</name>
<dbReference type="PANTHER" id="PTHR42709">
    <property type="entry name" value="ALKALINE PHOSPHATASE LIKE PROTEIN"/>
    <property type="match status" value="1"/>
</dbReference>
<dbReference type="Pfam" id="PF09335">
    <property type="entry name" value="VTT_dom"/>
    <property type="match status" value="1"/>
</dbReference>
<dbReference type="InterPro" id="IPR051311">
    <property type="entry name" value="DedA_domain"/>
</dbReference>
<gene>
    <name evidence="4" type="ORF">TL08_09310</name>
</gene>